<sequence>MRHQTHPLHNAPHTARLMFYTVESINLVSCHVYHSFIVPAQRCLILESWNLCRSRNLSCHAYNIFFFLLYLKCYTYACTVICTLTTSILCQVPTFIIIG</sequence>
<name>A0A8D8QAK0_9HEMI</name>
<evidence type="ECO:0000313" key="1">
    <source>
        <dbReference type="EMBL" id="CAG6628087.1"/>
    </source>
</evidence>
<dbReference type="EMBL" id="HBUF01067236">
    <property type="protein sequence ID" value="CAG6628087.1"/>
    <property type="molecule type" value="Transcribed_RNA"/>
</dbReference>
<organism evidence="1">
    <name type="scientific">Cacopsylla melanoneura</name>
    <dbReference type="NCBI Taxonomy" id="428564"/>
    <lineage>
        <taxon>Eukaryota</taxon>
        <taxon>Metazoa</taxon>
        <taxon>Ecdysozoa</taxon>
        <taxon>Arthropoda</taxon>
        <taxon>Hexapoda</taxon>
        <taxon>Insecta</taxon>
        <taxon>Pterygota</taxon>
        <taxon>Neoptera</taxon>
        <taxon>Paraneoptera</taxon>
        <taxon>Hemiptera</taxon>
        <taxon>Sternorrhyncha</taxon>
        <taxon>Psylloidea</taxon>
        <taxon>Psyllidae</taxon>
        <taxon>Psyllinae</taxon>
        <taxon>Cacopsylla</taxon>
    </lineage>
</organism>
<reference evidence="1" key="1">
    <citation type="submission" date="2021-05" db="EMBL/GenBank/DDBJ databases">
        <authorList>
            <person name="Alioto T."/>
            <person name="Alioto T."/>
            <person name="Gomez Garrido J."/>
        </authorList>
    </citation>
    <scope>NUCLEOTIDE SEQUENCE</scope>
</reference>
<accession>A0A8D8QAK0</accession>
<dbReference type="AlphaFoldDB" id="A0A8D8QAK0"/>
<protein>
    <submittedName>
        <fullName evidence="1">Uncharacterized protein</fullName>
    </submittedName>
</protein>
<proteinExistence type="predicted"/>